<evidence type="ECO:0000256" key="2">
    <source>
        <dbReference type="ARBA" id="ARBA00023125"/>
    </source>
</evidence>
<dbReference type="EMBL" id="JBHTCG010000008">
    <property type="protein sequence ID" value="MFC7383585.1"/>
    <property type="molecule type" value="Genomic_DNA"/>
</dbReference>
<dbReference type="PROSITE" id="PS00092">
    <property type="entry name" value="N6_MTASE"/>
    <property type="match status" value="1"/>
</dbReference>
<dbReference type="InterPro" id="IPR003356">
    <property type="entry name" value="DNA_methylase_A-5"/>
</dbReference>
<dbReference type="Pfam" id="PF02384">
    <property type="entry name" value="N6_Mtase"/>
    <property type="match status" value="1"/>
</dbReference>
<dbReference type="GO" id="GO:0032259">
    <property type="term" value="P:methylation"/>
    <property type="evidence" value="ECO:0007669"/>
    <property type="project" value="UniProtKB-KW"/>
</dbReference>
<keyword evidence="2" id="KW-0238">DNA-binding</keyword>
<evidence type="ECO:0000256" key="1">
    <source>
        <dbReference type="ARBA" id="ARBA00022747"/>
    </source>
</evidence>
<dbReference type="PRINTS" id="PR00507">
    <property type="entry name" value="N12N6MTFRASE"/>
</dbReference>
<organism evidence="5 6">
    <name type="scientific">Sphaerisporangium rhizosphaerae</name>
    <dbReference type="NCBI Taxonomy" id="2269375"/>
    <lineage>
        <taxon>Bacteria</taxon>
        <taxon>Bacillati</taxon>
        <taxon>Actinomycetota</taxon>
        <taxon>Actinomycetes</taxon>
        <taxon>Streptosporangiales</taxon>
        <taxon>Streptosporangiaceae</taxon>
        <taxon>Sphaerisporangium</taxon>
    </lineage>
</organism>
<dbReference type="InterPro" id="IPR002052">
    <property type="entry name" value="DNA_methylase_N6_adenine_CS"/>
</dbReference>
<dbReference type="CDD" id="cd02440">
    <property type="entry name" value="AdoMet_MTases"/>
    <property type="match status" value="1"/>
</dbReference>
<name>A0ABW2P5M0_9ACTN</name>
<dbReference type="PANTHER" id="PTHR42998">
    <property type="entry name" value="TYPE I RESTRICTION ENZYME HINDVIIP M PROTEIN-RELATED"/>
    <property type="match status" value="1"/>
</dbReference>
<dbReference type="InterPro" id="IPR052916">
    <property type="entry name" value="Type-I_RE_MTase_Subunit"/>
</dbReference>
<dbReference type="Proteomes" id="UP001596496">
    <property type="component" value="Unassembled WGS sequence"/>
</dbReference>
<evidence type="ECO:0000259" key="4">
    <source>
        <dbReference type="Pfam" id="PF02384"/>
    </source>
</evidence>
<feature type="region of interest" description="Disordered" evidence="3">
    <location>
        <begin position="188"/>
        <end position="220"/>
    </location>
</feature>
<keyword evidence="5" id="KW-0489">Methyltransferase</keyword>
<dbReference type="GO" id="GO:0008168">
    <property type="term" value="F:methyltransferase activity"/>
    <property type="evidence" value="ECO:0007669"/>
    <property type="project" value="UniProtKB-KW"/>
</dbReference>
<dbReference type="Gene3D" id="3.90.220.20">
    <property type="entry name" value="DNA methylase specificity domains"/>
    <property type="match status" value="1"/>
</dbReference>
<reference evidence="6" key="1">
    <citation type="journal article" date="2019" name="Int. J. Syst. Evol. Microbiol.">
        <title>The Global Catalogue of Microorganisms (GCM) 10K type strain sequencing project: providing services to taxonomists for standard genome sequencing and annotation.</title>
        <authorList>
            <consortium name="The Broad Institute Genomics Platform"/>
            <consortium name="The Broad Institute Genome Sequencing Center for Infectious Disease"/>
            <person name="Wu L."/>
            <person name="Ma J."/>
        </authorList>
    </citation>
    <scope>NUCLEOTIDE SEQUENCE [LARGE SCALE GENOMIC DNA]</scope>
    <source>
        <strain evidence="6">CECT 7649</strain>
    </source>
</reference>
<sequence length="671" mass="70919">MGHDATLNAGDIARLADVGRAAVSNWRRRYDDFPQPVGGTAASPLFSLPEVEDWLRRNGKSYEMSLGDRAWQRLRAAGDDLRLGDLVACAGAFLLYLRRDPGGWKAVTRSQEPAKRLHQAAAAATADLPVPVDWSLVDIRLYRLLADLAAEQGPADAFELLCERYVEAHSRRLSVTRADHAELMARLAGAHPSPRSRAEPAEGSAEPAEGSAEVAGDPAGGPATVFDPACGVGALLLPFTGARVLGQESGETAALLAAVRLLLRGLRADLVAGDSLRQDGFPDLRADVVVCDPPFNERAWGHEELTGDPRWEYGLPPRGESELAWVQHCLARVRPGGLVAILMPAAAASRRPGKRIRGNLLRGGALRAVLTLAAGGPDLWLLRRPEPGERPPSQVLMLDASDGLTGVEAAWRAFAADPEGEPPAPGRAVRIIDLLDDEVDLSPARHRRPPDEPDAVAEFGRVRERFADAAASLTGALPGVAPPGQARELPTTTIGELVRAGIVTIHPGPPKMTTDAGEVPVLTAADVVAGGPPSGRAPAGAGHVVLAAGDVVATVATGDGAARVVAEPGAVLGPQLHLYRLDRDRLDPDFLAGHLRHAGASAARPYSGVSRVDARRVRVPLLSLAEQRAYGRAFRELLALEDRLRATAALGERLVRLGFDGLAGGHLRPEG</sequence>
<dbReference type="SUPFAM" id="SSF53335">
    <property type="entry name" value="S-adenosyl-L-methionine-dependent methyltransferases"/>
    <property type="match status" value="1"/>
</dbReference>
<accession>A0ABW2P5M0</accession>
<gene>
    <name evidence="5" type="ORF">ACFQSB_15295</name>
</gene>
<dbReference type="SUPFAM" id="SSF116734">
    <property type="entry name" value="DNA methylase specificity domain"/>
    <property type="match status" value="1"/>
</dbReference>
<comment type="caution">
    <text evidence="5">The sequence shown here is derived from an EMBL/GenBank/DDBJ whole genome shotgun (WGS) entry which is preliminary data.</text>
</comment>
<evidence type="ECO:0000256" key="3">
    <source>
        <dbReference type="SAM" id="MobiDB-lite"/>
    </source>
</evidence>
<keyword evidence="5" id="KW-0808">Transferase</keyword>
<proteinExistence type="predicted"/>
<dbReference type="PANTHER" id="PTHR42998:SF1">
    <property type="entry name" value="TYPE I RESTRICTION ENZYME HINDI METHYLASE SUBUNIT"/>
    <property type="match status" value="1"/>
</dbReference>
<feature type="domain" description="DNA methylase adenine-specific" evidence="4">
    <location>
        <begin position="224"/>
        <end position="373"/>
    </location>
</feature>
<keyword evidence="1" id="KW-0680">Restriction system</keyword>
<keyword evidence="6" id="KW-1185">Reference proteome</keyword>
<evidence type="ECO:0000313" key="5">
    <source>
        <dbReference type="EMBL" id="MFC7383585.1"/>
    </source>
</evidence>
<evidence type="ECO:0000313" key="6">
    <source>
        <dbReference type="Proteomes" id="UP001596496"/>
    </source>
</evidence>
<dbReference type="InterPro" id="IPR029063">
    <property type="entry name" value="SAM-dependent_MTases_sf"/>
</dbReference>
<dbReference type="RefSeq" id="WP_380827088.1">
    <property type="nucleotide sequence ID" value="NZ_JBHTCG010000008.1"/>
</dbReference>
<dbReference type="InterPro" id="IPR044946">
    <property type="entry name" value="Restrct_endonuc_typeI_TRD_sf"/>
</dbReference>
<dbReference type="Gene3D" id="3.40.50.150">
    <property type="entry name" value="Vaccinia Virus protein VP39"/>
    <property type="match status" value="1"/>
</dbReference>
<feature type="compositionally biased region" description="Low complexity" evidence="3">
    <location>
        <begin position="201"/>
        <end position="213"/>
    </location>
</feature>
<protein>
    <submittedName>
        <fullName evidence="5">N-6 DNA methylase</fullName>
    </submittedName>
</protein>